<accession>A0A078AZW5</accession>
<gene>
    <name evidence="2" type="primary">Contig14838.g15808</name>
    <name evidence="2" type="ORF">STYLEM_17065</name>
</gene>
<dbReference type="EMBL" id="CCKQ01016082">
    <property type="protein sequence ID" value="CDW87950.1"/>
    <property type="molecule type" value="Genomic_DNA"/>
</dbReference>
<dbReference type="Proteomes" id="UP000039865">
    <property type="component" value="Unassembled WGS sequence"/>
</dbReference>
<protein>
    <submittedName>
        <fullName evidence="2">Uncharacterized protein</fullName>
    </submittedName>
</protein>
<name>A0A078AZW5_STYLE</name>
<proteinExistence type="predicted"/>
<dbReference type="InParanoid" id="A0A078AZW5"/>
<feature type="region of interest" description="Disordered" evidence="1">
    <location>
        <begin position="61"/>
        <end position="94"/>
    </location>
</feature>
<reference evidence="2 3" key="1">
    <citation type="submission" date="2014-06" db="EMBL/GenBank/DDBJ databases">
        <authorList>
            <person name="Swart Estienne"/>
        </authorList>
    </citation>
    <scope>NUCLEOTIDE SEQUENCE [LARGE SCALE GENOMIC DNA]</scope>
    <source>
        <strain evidence="2 3">130c</strain>
    </source>
</reference>
<sequence>MITQDLPLQENHGATLQSLSAQPPLNKTFKIIIHQVVDCRYIARLQESEINAVLNNSLSSKKTSEYNRGKNKSFTKTQREKENNQGEQQQQVQQRSHANGKFTCECTICIEQTKPEYHLDIYQNQLDVREHLYQGMPRDFHWLMQHLLPINEKIRGCELIFPDTVLFHRGKPKVIIKNDKEYCLMPIRQLSKLNLQSIYKDFSNVVRERKKDFAGAFHKLYNYSSGVGQMLKQNDIFQSLFQSQNNNTNGGNINQQDGGNGLAAHGGGSSTNVLALGMGDQSHSKGEGKFIGGRDFSPENLQKDKLRQNGMLPSVNEKINDSKPVISGVTDKNIYYKDVALIRYKPDDKGESLVQVVNETGFMTTFHKRANDDYWKTVSCIQTNLKSKLGCGQPIIIKFYAPLDYEEPEAEITYDYKSIGGDEDLIRRDQHQYCLKQCYKMCYYVQKVYHFEILKMRTEFSRDENGTIWFFYASQIVARPVKGKGLAFQSKKVNYVNQENKTHLLNELERHQEIARDNNSQNIQKMYEIMGQHYNNIKDHLGLKEAFDNSDSDDYTEEIFKKLRPQSPYKFKDLIKNQFDPKKFNRMMGKADKKLDHEQVKDIILYNKPVQQQPKKSYNKNDYAQLQDNMRLVHNYVQSPAEHSVGRAQINQTVAQSHGGSQSALKSQRVLSFKQRPLTAPTNKSLGRPTTAGGAISASTNTNTNQIPSQRQKAFFQISRGNYQFESHKNGPTSNVSSLRDLHKMYEPPIPRHQIPTNNPFYNHQLVSKASYQFSELQAPQSIRQSQKKSSPRSLLNWINSPNTKRVQQKMANRIQYLKFLSQNKNVFMSDVASLQEDPADPGTQGKKSVQQKMNMLLMLADDPKNYYNALQELEREEEEKGNIKEDHLFQDKYIISDKTINQSSLNAQQPSQNNYSRVQQTFHHRTNDQIEQQSRFTHN</sequence>
<organism evidence="2 3">
    <name type="scientific">Stylonychia lemnae</name>
    <name type="common">Ciliate</name>
    <dbReference type="NCBI Taxonomy" id="5949"/>
    <lineage>
        <taxon>Eukaryota</taxon>
        <taxon>Sar</taxon>
        <taxon>Alveolata</taxon>
        <taxon>Ciliophora</taxon>
        <taxon>Intramacronucleata</taxon>
        <taxon>Spirotrichea</taxon>
        <taxon>Stichotrichia</taxon>
        <taxon>Sporadotrichida</taxon>
        <taxon>Oxytrichidae</taxon>
        <taxon>Stylonychinae</taxon>
        <taxon>Stylonychia</taxon>
    </lineage>
</organism>
<evidence type="ECO:0000256" key="1">
    <source>
        <dbReference type="SAM" id="MobiDB-lite"/>
    </source>
</evidence>
<evidence type="ECO:0000313" key="3">
    <source>
        <dbReference type="Proteomes" id="UP000039865"/>
    </source>
</evidence>
<feature type="region of interest" description="Disordered" evidence="1">
    <location>
        <begin position="673"/>
        <end position="709"/>
    </location>
</feature>
<dbReference type="OrthoDB" id="325741at2759"/>
<dbReference type="AlphaFoldDB" id="A0A078AZW5"/>
<feature type="compositionally biased region" description="Polar residues" evidence="1">
    <location>
        <begin position="697"/>
        <end position="709"/>
    </location>
</feature>
<feature type="compositionally biased region" description="Low complexity" evidence="1">
    <location>
        <begin position="85"/>
        <end position="94"/>
    </location>
</feature>
<evidence type="ECO:0000313" key="2">
    <source>
        <dbReference type="EMBL" id="CDW87950.1"/>
    </source>
</evidence>
<feature type="region of interest" description="Disordered" evidence="1">
    <location>
        <begin position="273"/>
        <end position="300"/>
    </location>
</feature>
<keyword evidence="3" id="KW-1185">Reference proteome</keyword>